<keyword evidence="3" id="KW-1185">Reference proteome</keyword>
<comment type="caution">
    <text evidence="2">The sequence shown here is derived from an EMBL/GenBank/DDBJ whole genome shotgun (WGS) entry which is preliminary data.</text>
</comment>
<protein>
    <recommendedName>
        <fullName evidence="1">Exodeoxyribonuclease X-like C-terminal domain-containing protein</fullName>
    </recommendedName>
</protein>
<accession>A0ABS1J2Q9</accession>
<evidence type="ECO:0000259" key="1">
    <source>
        <dbReference type="Pfam" id="PF20600"/>
    </source>
</evidence>
<dbReference type="Proteomes" id="UP000604730">
    <property type="component" value="Unassembled WGS sequence"/>
</dbReference>
<evidence type="ECO:0000313" key="2">
    <source>
        <dbReference type="EMBL" id="MBK5898437.1"/>
    </source>
</evidence>
<reference evidence="2 3" key="1">
    <citation type="submission" date="2021-01" db="EMBL/GenBank/DDBJ databases">
        <title>Isolation and description of Catonella massiliensis sp. nov., a novel Catonella species, isolated from a stable periodontitis subject.</title>
        <authorList>
            <person name="Antezack A."/>
            <person name="Boxberger M."/>
            <person name="La Scola B."/>
            <person name="Monnet-Corti V."/>
        </authorList>
    </citation>
    <scope>NUCLEOTIDE SEQUENCE [LARGE SCALE GENOMIC DNA]</scope>
    <source>
        <strain evidence="2 3">Marseille-Q4567</strain>
    </source>
</reference>
<proteinExistence type="predicted"/>
<dbReference type="RefSeq" id="WP_208429856.1">
    <property type="nucleotide sequence ID" value="NZ_JAEPRJ010000001.1"/>
</dbReference>
<feature type="domain" description="Exodeoxyribonuclease X-like C-terminal" evidence="1">
    <location>
        <begin position="169"/>
        <end position="197"/>
    </location>
</feature>
<dbReference type="Pfam" id="PF20600">
    <property type="entry name" value="ExoX-like_C"/>
    <property type="match status" value="1"/>
</dbReference>
<organism evidence="2 3">
    <name type="scientific">Catonella massiliensis</name>
    <dbReference type="NCBI Taxonomy" id="2799636"/>
    <lineage>
        <taxon>Bacteria</taxon>
        <taxon>Bacillati</taxon>
        <taxon>Bacillota</taxon>
        <taxon>Clostridia</taxon>
        <taxon>Lachnospirales</taxon>
        <taxon>Lachnospiraceae</taxon>
        <taxon>Catonella</taxon>
    </lineage>
</organism>
<name>A0ABS1J2Q9_9FIRM</name>
<gene>
    <name evidence="2" type="ORF">JJN12_11700</name>
</gene>
<evidence type="ECO:0000313" key="3">
    <source>
        <dbReference type="Proteomes" id="UP000604730"/>
    </source>
</evidence>
<sequence length="223" mass="26234">MREILSKKLGNDDESGFNFSKELLGDNVTAAVNFDRLQKHPQHGYIIFEYLLCEETQNVTPYTSHPRRYWNKNKNKFLSLWRAKLDFEAKLYLVNYAKKGTRADGEVLLIEVFDMDENGITQELQIKHTRDSFAKWFVKLNNECLDNTDSMIYDIYSHKSTSEIADYVIDFGKYNGETIASIYQKDQKYLNWIIENKAKHYSIVQCYIEKLNKNSCGSIKYIK</sequence>
<dbReference type="EMBL" id="JAEPRJ010000001">
    <property type="protein sequence ID" value="MBK5898437.1"/>
    <property type="molecule type" value="Genomic_DNA"/>
</dbReference>
<dbReference type="InterPro" id="IPR046768">
    <property type="entry name" value="ExoX-like_C"/>
</dbReference>